<evidence type="ECO:0008006" key="3">
    <source>
        <dbReference type="Google" id="ProtNLM"/>
    </source>
</evidence>
<evidence type="ECO:0000313" key="2">
    <source>
        <dbReference type="Proteomes" id="UP000789595"/>
    </source>
</evidence>
<organism evidence="1 2">
    <name type="scientific">Pelagomonas calceolata</name>
    <dbReference type="NCBI Taxonomy" id="35677"/>
    <lineage>
        <taxon>Eukaryota</taxon>
        <taxon>Sar</taxon>
        <taxon>Stramenopiles</taxon>
        <taxon>Ochrophyta</taxon>
        <taxon>Pelagophyceae</taxon>
        <taxon>Pelagomonadales</taxon>
        <taxon>Pelagomonadaceae</taxon>
        <taxon>Pelagomonas</taxon>
    </lineage>
</organism>
<gene>
    <name evidence="1" type="ORF">PECAL_1P29620</name>
</gene>
<dbReference type="AlphaFoldDB" id="A0A8J2SHF7"/>
<comment type="caution">
    <text evidence="1">The sequence shown here is derived from an EMBL/GenBank/DDBJ whole genome shotgun (WGS) entry which is preliminary data.</text>
</comment>
<protein>
    <recommendedName>
        <fullName evidence="3">FUZ/MON1/HPS1 first Longin domain-containing protein</fullName>
    </recommendedName>
</protein>
<sequence>MPIRNLIVLAPSGLVLFEKEYSKEKIAQPRLLGSLLTAMTEFATQTTAMRPSYIEMSSLAVTMCREDSVTCALVHDRTDKALFGRLLAGEILMAFVEEYGGPGRELSQNLKDFKGFGEKIAGVVQNTVQAVLHDLGTAACVLHTAVMGEDGYQMPYLHHDGRCEPDYISLLASSKYMFQASDLMLEYRRDGPARLMTFDDDMNETRTFLWRIEHVVFMVCVVKSKDRDILRECFREIVAAKGLIEQIMRQADQLRPPGYLRLRNQWC</sequence>
<dbReference type="EMBL" id="CAKKNE010000001">
    <property type="protein sequence ID" value="CAH0366467.1"/>
    <property type="molecule type" value="Genomic_DNA"/>
</dbReference>
<reference evidence="1" key="1">
    <citation type="submission" date="2021-11" db="EMBL/GenBank/DDBJ databases">
        <authorList>
            <consortium name="Genoscope - CEA"/>
            <person name="William W."/>
        </authorList>
    </citation>
    <scope>NUCLEOTIDE SEQUENCE</scope>
</reference>
<dbReference type="Proteomes" id="UP000789595">
    <property type="component" value="Unassembled WGS sequence"/>
</dbReference>
<evidence type="ECO:0000313" key="1">
    <source>
        <dbReference type="EMBL" id="CAH0366467.1"/>
    </source>
</evidence>
<proteinExistence type="predicted"/>
<keyword evidence="2" id="KW-1185">Reference proteome</keyword>
<name>A0A8J2SHF7_9STRA</name>
<accession>A0A8J2SHF7</accession>
<dbReference type="OrthoDB" id="10261052at2759"/>